<reference evidence="2 3" key="1">
    <citation type="submission" date="2023-06" db="EMBL/GenBank/DDBJ databases">
        <title>Whole genome sequence of Oscillatoria calcuttensis NRMC-F 0142.</title>
        <authorList>
            <person name="Shakena Fathima T."/>
            <person name="Muralitharan G."/>
            <person name="Thajuddin N."/>
        </authorList>
    </citation>
    <scope>NUCLEOTIDE SEQUENCE [LARGE SCALE GENOMIC DNA]</scope>
    <source>
        <strain evidence="2 3">NRMC-F 0142</strain>
    </source>
</reference>
<protein>
    <submittedName>
        <fullName evidence="2">Rhodanese-like domain-containing protein</fullName>
    </submittedName>
</protein>
<evidence type="ECO:0000313" key="3">
    <source>
        <dbReference type="Proteomes" id="UP001230986"/>
    </source>
</evidence>
<dbReference type="Proteomes" id="UP001230986">
    <property type="component" value="Unassembled WGS sequence"/>
</dbReference>
<evidence type="ECO:0000313" key="2">
    <source>
        <dbReference type="EMBL" id="MDL5056625.1"/>
    </source>
</evidence>
<dbReference type="InterPro" id="IPR036873">
    <property type="entry name" value="Rhodanese-like_dom_sf"/>
</dbReference>
<dbReference type="Gene3D" id="3.40.250.10">
    <property type="entry name" value="Rhodanese-like domain"/>
    <property type="match status" value="1"/>
</dbReference>
<dbReference type="Pfam" id="PF00581">
    <property type="entry name" value="Rhodanese"/>
    <property type="match status" value="1"/>
</dbReference>
<dbReference type="InterPro" id="IPR050229">
    <property type="entry name" value="GlpE_sulfurtransferase"/>
</dbReference>
<organism evidence="2 3">
    <name type="scientific">Geitlerinema calcuttense NRMC-F 0142</name>
    <dbReference type="NCBI Taxonomy" id="2922238"/>
    <lineage>
        <taxon>Bacteria</taxon>
        <taxon>Bacillati</taxon>
        <taxon>Cyanobacteriota</taxon>
        <taxon>Cyanophyceae</taxon>
        <taxon>Geitlerinematales</taxon>
        <taxon>Geitlerinemataceae</taxon>
        <taxon>Geitlerinema</taxon>
    </lineage>
</organism>
<dbReference type="SMART" id="SM00450">
    <property type="entry name" value="RHOD"/>
    <property type="match status" value="1"/>
</dbReference>
<evidence type="ECO:0000259" key="1">
    <source>
        <dbReference type="PROSITE" id="PS50206"/>
    </source>
</evidence>
<accession>A0ABT7LZ18</accession>
<dbReference type="EMBL" id="JASVEJ010000015">
    <property type="protein sequence ID" value="MDL5056625.1"/>
    <property type="molecule type" value="Genomic_DNA"/>
</dbReference>
<dbReference type="PANTHER" id="PTHR43031">
    <property type="entry name" value="FAD-DEPENDENT OXIDOREDUCTASE"/>
    <property type="match status" value="1"/>
</dbReference>
<dbReference type="PANTHER" id="PTHR43031:SF17">
    <property type="entry name" value="SULFURTRANSFERASE YTWF-RELATED"/>
    <property type="match status" value="1"/>
</dbReference>
<proteinExistence type="predicted"/>
<comment type="caution">
    <text evidence="2">The sequence shown here is derived from an EMBL/GenBank/DDBJ whole genome shotgun (WGS) entry which is preliminary data.</text>
</comment>
<dbReference type="RefSeq" id="WP_285963622.1">
    <property type="nucleotide sequence ID" value="NZ_JASVEJ010000015.1"/>
</dbReference>
<keyword evidence="3" id="KW-1185">Reference proteome</keyword>
<name>A0ABT7LZ18_9CYAN</name>
<gene>
    <name evidence="2" type="ORF">QQ055_03975</name>
</gene>
<dbReference type="InterPro" id="IPR001763">
    <property type="entry name" value="Rhodanese-like_dom"/>
</dbReference>
<dbReference type="SUPFAM" id="SSF52821">
    <property type="entry name" value="Rhodanese/Cell cycle control phosphatase"/>
    <property type="match status" value="1"/>
</dbReference>
<sequence length="109" mass="12177">MSSVKSMSVGELKSLLDSQSPIRLIDVREEDEYALARIPGAELIPLSAFAKRALQELKPDEKIVIHCHHGGRSMQACLWLSKQGYNDLTNVAGGIEQWAMEIDPKVPRY</sequence>
<dbReference type="PROSITE" id="PS50206">
    <property type="entry name" value="RHODANESE_3"/>
    <property type="match status" value="1"/>
</dbReference>
<feature type="domain" description="Rhodanese" evidence="1">
    <location>
        <begin position="18"/>
        <end position="107"/>
    </location>
</feature>